<evidence type="ECO:0000256" key="3">
    <source>
        <dbReference type="ARBA" id="ARBA00022577"/>
    </source>
</evidence>
<dbReference type="Proteomes" id="UP001189624">
    <property type="component" value="Chromosome 11"/>
</dbReference>
<organism evidence="7 8">
    <name type="scientific">Sphenostylis stenocarpa</name>
    <dbReference type="NCBI Taxonomy" id="92480"/>
    <lineage>
        <taxon>Eukaryota</taxon>
        <taxon>Viridiplantae</taxon>
        <taxon>Streptophyta</taxon>
        <taxon>Embryophyta</taxon>
        <taxon>Tracheophyta</taxon>
        <taxon>Spermatophyta</taxon>
        <taxon>Magnoliopsida</taxon>
        <taxon>eudicotyledons</taxon>
        <taxon>Gunneridae</taxon>
        <taxon>Pentapetalae</taxon>
        <taxon>rosids</taxon>
        <taxon>fabids</taxon>
        <taxon>Fabales</taxon>
        <taxon>Fabaceae</taxon>
        <taxon>Papilionoideae</taxon>
        <taxon>50 kb inversion clade</taxon>
        <taxon>NPAAA clade</taxon>
        <taxon>indigoferoid/millettioid clade</taxon>
        <taxon>Phaseoleae</taxon>
        <taxon>Sphenostylis</taxon>
    </lineage>
</organism>
<evidence type="ECO:0000256" key="2">
    <source>
        <dbReference type="ARBA" id="ARBA00022529"/>
    </source>
</evidence>
<dbReference type="GO" id="GO:0031640">
    <property type="term" value="P:killing of cells of another organism"/>
    <property type="evidence" value="ECO:0007669"/>
    <property type="project" value="UniProtKB-KW"/>
</dbReference>
<keyword evidence="4" id="KW-0611">Plant defense</keyword>
<gene>
    <name evidence="7" type="ORF">AYBTSS11_LOCUS31464</name>
</gene>
<evidence type="ECO:0000256" key="4">
    <source>
        <dbReference type="ARBA" id="ARBA00022821"/>
    </source>
</evidence>
<feature type="compositionally biased region" description="Basic and acidic residues" evidence="6">
    <location>
        <begin position="18"/>
        <end position="29"/>
    </location>
</feature>
<evidence type="ECO:0000256" key="6">
    <source>
        <dbReference type="SAM" id="MobiDB-lite"/>
    </source>
</evidence>
<keyword evidence="8" id="KW-1185">Reference proteome</keyword>
<accession>A0AA87BDB4</accession>
<dbReference type="Pfam" id="PF07333">
    <property type="entry name" value="SLR1-BP"/>
    <property type="match status" value="1"/>
</dbReference>
<feature type="region of interest" description="Disordered" evidence="6">
    <location>
        <begin position="1"/>
        <end position="32"/>
    </location>
</feature>
<reference evidence="7" key="1">
    <citation type="submission" date="2023-10" db="EMBL/GenBank/DDBJ databases">
        <authorList>
            <person name="Domelevo Entfellner J.-B."/>
        </authorList>
    </citation>
    <scope>NUCLEOTIDE SEQUENCE</scope>
</reference>
<dbReference type="EMBL" id="OY731408">
    <property type="protein sequence ID" value="CAJ1979250.1"/>
    <property type="molecule type" value="Genomic_DNA"/>
</dbReference>
<evidence type="ECO:0000256" key="5">
    <source>
        <dbReference type="ARBA" id="ARBA00023157"/>
    </source>
</evidence>
<evidence type="ECO:0000313" key="7">
    <source>
        <dbReference type="EMBL" id="CAJ1979250.1"/>
    </source>
</evidence>
<keyword evidence="5" id="KW-1015">Disulfide bond</keyword>
<dbReference type="GO" id="GO:0050832">
    <property type="term" value="P:defense response to fungus"/>
    <property type="evidence" value="ECO:0007669"/>
    <property type="project" value="UniProtKB-KW"/>
</dbReference>
<keyword evidence="3" id="KW-0295">Fungicide</keyword>
<sequence length="133" mass="15155">MANSPVDHGEEASLFESTKMKAENKEMSRLKKWKQKHTNNIDGKNEQNNQNWSDELHLKLVTLFQFLQHNSSDGLVYEENEGGLKAVEARRCEEKLNEDCQEGKCNSDCRKKHGNSASGMCNAIEDCICNYPC</sequence>
<name>A0AA87BDB4_9FABA</name>
<proteinExistence type="inferred from homology"/>
<comment type="similarity">
    <text evidence="1">Belongs to the DEFL family.</text>
</comment>
<dbReference type="InterPro" id="IPR010851">
    <property type="entry name" value="DEFL"/>
</dbReference>
<keyword evidence="2" id="KW-0929">Antimicrobial</keyword>
<dbReference type="Gramene" id="rna-AYBTSS11_LOCUS31464">
    <property type="protein sequence ID" value="CAJ1979250.1"/>
    <property type="gene ID" value="gene-AYBTSS11_LOCUS31464"/>
</dbReference>
<protein>
    <recommendedName>
        <fullName evidence="9">Defensin-like protein</fullName>
    </recommendedName>
</protein>
<evidence type="ECO:0000313" key="8">
    <source>
        <dbReference type="Proteomes" id="UP001189624"/>
    </source>
</evidence>
<dbReference type="AlphaFoldDB" id="A0AA87BDB4"/>
<evidence type="ECO:0000256" key="1">
    <source>
        <dbReference type="ARBA" id="ARBA00006722"/>
    </source>
</evidence>
<evidence type="ECO:0008006" key="9">
    <source>
        <dbReference type="Google" id="ProtNLM"/>
    </source>
</evidence>